<sequence length="81" mass="8830">MPAAQRAEGATLAAGILQELKDSGLLSEEELRVFLDRLRNGLGSFSLLNDHHSGSLVQVERAVDTFIEVVRPVSATGRRTR</sequence>
<reference evidence="1 2" key="1">
    <citation type="submission" date="2024-10" db="EMBL/GenBank/DDBJ databases">
        <title>The Natural Products Discovery Center: Release of the First 8490 Sequenced Strains for Exploring Actinobacteria Biosynthetic Diversity.</title>
        <authorList>
            <person name="Kalkreuter E."/>
            <person name="Kautsar S.A."/>
            <person name="Yang D."/>
            <person name="Bader C.D."/>
            <person name="Teijaro C.N."/>
            <person name="Fluegel L."/>
            <person name="Davis C.M."/>
            <person name="Simpson J.R."/>
            <person name="Lauterbach L."/>
            <person name="Steele A.D."/>
            <person name="Gui C."/>
            <person name="Meng S."/>
            <person name="Li G."/>
            <person name="Viehrig K."/>
            <person name="Ye F."/>
            <person name="Su P."/>
            <person name="Kiefer A.F."/>
            <person name="Nichols A."/>
            <person name="Cepeda A.J."/>
            <person name="Yan W."/>
            <person name="Fan B."/>
            <person name="Jiang Y."/>
            <person name="Adhikari A."/>
            <person name="Zheng C.-J."/>
            <person name="Schuster L."/>
            <person name="Cowan T.M."/>
            <person name="Smanski M.J."/>
            <person name="Chevrette M.G."/>
            <person name="De Carvalho L.P.S."/>
            <person name="Shen B."/>
        </authorList>
    </citation>
    <scope>NUCLEOTIDE SEQUENCE [LARGE SCALE GENOMIC DNA]</scope>
    <source>
        <strain evidence="1 2">NPDC053399</strain>
    </source>
</reference>
<gene>
    <name evidence="1" type="ORF">ACIGXA_33955</name>
</gene>
<name>A0ABW8CGH4_9ACTN</name>
<proteinExistence type="predicted"/>
<comment type="caution">
    <text evidence="1">The sequence shown here is derived from an EMBL/GenBank/DDBJ whole genome shotgun (WGS) entry which is preliminary data.</text>
</comment>
<protein>
    <submittedName>
        <fullName evidence="1">Uncharacterized protein</fullName>
    </submittedName>
</protein>
<evidence type="ECO:0000313" key="1">
    <source>
        <dbReference type="EMBL" id="MFI9105523.1"/>
    </source>
</evidence>
<accession>A0ABW8CGH4</accession>
<dbReference type="Proteomes" id="UP001614394">
    <property type="component" value="Unassembled WGS sequence"/>
</dbReference>
<keyword evidence="2" id="KW-1185">Reference proteome</keyword>
<evidence type="ECO:0000313" key="2">
    <source>
        <dbReference type="Proteomes" id="UP001614394"/>
    </source>
</evidence>
<dbReference type="EMBL" id="JBITYG010000012">
    <property type="protein sequence ID" value="MFI9105523.1"/>
    <property type="molecule type" value="Genomic_DNA"/>
</dbReference>
<dbReference type="RefSeq" id="WP_399656264.1">
    <property type="nucleotide sequence ID" value="NZ_JBITYG010000012.1"/>
</dbReference>
<organism evidence="1 2">
    <name type="scientific">Streptomyces fildesensis</name>
    <dbReference type="NCBI Taxonomy" id="375757"/>
    <lineage>
        <taxon>Bacteria</taxon>
        <taxon>Bacillati</taxon>
        <taxon>Actinomycetota</taxon>
        <taxon>Actinomycetes</taxon>
        <taxon>Kitasatosporales</taxon>
        <taxon>Streptomycetaceae</taxon>
        <taxon>Streptomyces</taxon>
    </lineage>
</organism>